<dbReference type="Proteomes" id="UP000266673">
    <property type="component" value="Unassembled WGS sequence"/>
</dbReference>
<dbReference type="SUPFAM" id="SSF56672">
    <property type="entry name" value="DNA/RNA polymerases"/>
    <property type="match status" value="1"/>
</dbReference>
<gene>
    <name evidence="1" type="ORF">C2G38_2004892</name>
</gene>
<organism evidence="1 2">
    <name type="scientific">Gigaspora rosea</name>
    <dbReference type="NCBI Taxonomy" id="44941"/>
    <lineage>
        <taxon>Eukaryota</taxon>
        <taxon>Fungi</taxon>
        <taxon>Fungi incertae sedis</taxon>
        <taxon>Mucoromycota</taxon>
        <taxon>Glomeromycotina</taxon>
        <taxon>Glomeromycetes</taxon>
        <taxon>Diversisporales</taxon>
        <taxon>Gigasporaceae</taxon>
        <taxon>Gigaspora</taxon>
    </lineage>
</organism>
<sequence length="108" mass="12593">MRAIMGYWRSLDLFCGNYLDDFGLAHPSLDTLIKMRDEVMKVDLERYGLVQEPEKGQWTASQRVKFFGLVIDTVKAQVIVPEEKITKTGKLLQALAKRKEYQLRSWLQ</sequence>
<protein>
    <submittedName>
        <fullName evidence="1">Uncharacterized protein</fullName>
    </submittedName>
</protein>
<proteinExistence type="predicted"/>
<reference evidence="1 2" key="1">
    <citation type="submission" date="2018-06" db="EMBL/GenBank/DDBJ databases">
        <title>Comparative genomics reveals the genomic features of Rhizophagus irregularis, R. cerebriforme, R. diaphanum and Gigaspora rosea, and their symbiotic lifestyle signature.</title>
        <authorList>
            <person name="Morin E."/>
            <person name="San Clemente H."/>
            <person name="Chen E.C.H."/>
            <person name="De La Providencia I."/>
            <person name="Hainaut M."/>
            <person name="Kuo A."/>
            <person name="Kohler A."/>
            <person name="Murat C."/>
            <person name="Tang N."/>
            <person name="Roy S."/>
            <person name="Loubradou J."/>
            <person name="Henrissat B."/>
            <person name="Grigoriev I.V."/>
            <person name="Corradi N."/>
            <person name="Roux C."/>
            <person name="Martin F.M."/>
        </authorList>
    </citation>
    <scope>NUCLEOTIDE SEQUENCE [LARGE SCALE GENOMIC DNA]</scope>
    <source>
        <strain evidence="1 2">DAOM 194757</strain>
    </source>
</reference>
<comment type="caution">
    <text evidence="1">The sequence shown here is derived from an EMBL/GenBank/DDBJ whole genome shotgun (WGS) entry which is preliminary data.</text>
</comment>
<evidence type="ECO:0000313" key="2">
    <source>
        <dbReference type="Proteomes" id="UP000266673"/>
    </source>
</evidence>
<dbReference type="AlphaFoldDB" id="A0A397UNU8"/>
<name>A0A397UNU8_9GLOM</name>
<keyword evidence="2" id="KW-1185">Reference proteome</keyword>
<evidence type="ECO:0000313" key="1">
    <source>
        <dbReference type="EMBL" id="RIB10938.1"/>
    </source>
</evidence>
<accession>A0A397UNU8</accession>
<dbReference type="OrthoDB" id="6771932at2759"/>
<dbReference type="EMBL" id="QKWP01001193">
    <property type="protein sequence ID" value="RIB10938.1"/>
    <property type="molecule type" value="Genomic_DNA"/>
</dbReference>
<dbReference type="InterPro" id="IPR043502">
    <property type="entry name" value="DNA/RNA_pol_sf"/>
</dbReference>